<dbReference type="InterPro" id="IPR037143">
    <property type="entry name" value="4-PPantetheinyl_Trfase_dom_sf"/>
</dbReference>
<organism evidence="5 6">
    <name type="scientific">Stanieria cyanosphaera (strain ATCC 29371 / PCC 7437)</name>
    <dbReference type="NCBI Taxonomy" id="111780"/>
    <lineage>
        <taxon>Bacteria</taxon>
        <taxon>Bacillati</taxon>
        <taxon>Cyanobacteriota</taxon>
        <taxon>Cyanophyceae</taxon>
        <taxon>Pleurocapsales</taxon>
        <taxon>Dermocarpellaceae</taxon>
        <taxon>Stanieria</taxon>
    </lineage>
</organism>
<name>K9XNB4_STAC7</name>
<dbReference type="GO" id="GO:0000287">
    <property type="term" value="F:magnesium ion binding"/>
    <property type="evidence" value="ECO:0007669"/>
    <property type="project" value="InterPro"/>
</dbReference>
<dbReference type="OrthoDB" id="517356at2"/>
<protein>
    <submittedName>
        <fullName evidence="5">Phosphopantetheine-protein transferase</fullName>
    </submittedName>
</protein>
<evidence type="ECO:0000313" key="5">
    <source>
        <dbReference type="EMBL" id="AFZ34028.1"/>
    </source>
</evidence>
<dbReference type="Pfam" id="PF01648">
    <property type="entry name" value="ACPS"/>
    <property type="match status" value="1"/>
</dbReference>
<sequence length="220" mass="23980">MEKVVEIVAKIAGKSATQVLPETSLGSLGITSSIQILKIQSALERQYQQKLPFLGDSWTVERIAAQVGVASLPAKANGAIAQPNTAANFNGNTAQIQPVNLSNVSIGVDIEEINNLPDTSNYRTHEFYQTLFSSEEISYALLKNEPKLHLCGIFCAKEALKKAAPELINLRMEEIRVTHQQGRPLITTSDLTINSTFNFQVSISHASNYAVAMVLAIKLN</sequence>
<dbReference type="SUPFAM" id="SSF56214">
    <property type="entry name" value="4'-phosphopantetheinyl transferase"/>
    <property type="match status" value="1"/>
</dbReference>
<keyword evidence="3" id="KW-0460">Magnesium</keyword>
<dbReference type="KEGG" id="scs:Sta7437_0419"/>
<evidence type="ECO:0000313" key="6">
    <source>
        <dbReference type="Proteomes" id="UP000010473"/>
    </source>
</evidence>
<feature type="domain" description="4'-phosphopantetheinyl transferase" evidence="4">
    <location>
        <begin position="105"/>
        <end position="213"/>
    </location>
</feature>
<keyword evidence="2" id="KW-0479">Metal-binding</keyword>
<evidence type="ECO:0000259" key="4">
    <source>
        <dbReference type="Pfam" id="PF01648"/>
    </source>
</evidence>
<dbReference type="EMBL" id="CP003653">
    <property type="protein sequence ID" value="AFZ34028.1"/>
    <property type="molecule type" value="Genomic_DNA"/>
</dbReference>
<evidence type="ECO:0000256" key="1">
    <source>
        <dbReference type="ARBA" id="ARBA00022679"/>
    </source>
</evidence>
<dbReference type="InterPro" id="IPR008278">
    <property type="entry name" value="4-PPantetheinyl_Trfase_dom"/>
</dbReference>
<dbReference type="NCBIfam" id="TIGR00556">
    <property type="entry name" value="pantethn_trn"/>
    <property type="match status" value="1"/>
</dbReference>
<evidence type="ECO:0000256" key="3">
    <source>
        <dbReference type="ARBA" id="ARBA00022842"/>
    </source>
</evidence>
<reference evidence="6" key="1">
    <citation type="journal article" date="2013" name="Proc. Natl. Acad. Sci. U.S.A.">
        <title>Improving the coverage of the cyanobacterial phylum using diversity-driven genome sequencing.</title>
        <authorList>
            <person name="Shih P.M."/>
            <person name="Wu D."/>
            <person name="Latifi A."/>
            <person name="Axen S.D."/>
            <person name="Fewer D.P."/>
            <person name="Talla E."/>
            <person name="Calteau A."/>
            <person name="Cai F."/>
            <person name="Tandeau de Marsac N."/>
            <person name="Rippka R."/>
            <person name="Herdman M."/>
            <person name="Sivonen K."/>
            <person name="Coursin T."/>
            <person name="Laurent T."/>
            <person name="Goodwin L."/>
            <person name="Nolan M."/>
            <person name="Davenport K.W."/>
            <person name="Han C.S."/>
            <person name="Rubin E.M."/>
            <person name="Eisen J.A."/>
            <person name="Woyke T."/>
            <person name="Gugger M."/>
            <person name="Kerfeld C.A."/>
        </authorList>
    </citation>
    <scope>NUCLEOTIDE SEQUENCE [LARGE SCALE GENOMIC DNA]</scope>
    <source>
        <strain evidence="6">ATCC 29371 / PCC 7437</strain>
    </source>
</reference>
<dbReference type="Gene3D" id="3.90.470.20">
    <property type="entry name" value="4'-phosphopantetheinyl transferase domain"/>
    <property type="match status" value="1"/>
</dbReference>
<dbReference type="RefSeq" id="WP_015191701.1">
    <property type="nucleotide sequence ID" value="NC_019748.1"/>
</dbReference>
<evidence type="ECO:0000256" key="2">
    <source>
        <dbReference type="ARBA" id="ARBA00022723"/>
    </source>
</evidence>
<dbReference type="AlphaFoldDB" id="K9XNB4"/>
<keyword evidence="6" id="KW-1185">Reference proteome</keyword>
<dbReference type="STRING" id="111780.Sta7437_0419"/>
<dbReference type="GO" id="GO:0008897">
    <property type="term" value="F:holo-[acyl-carrier-protein] synthase activity"/>
    <property type="evidence" value="ECO:0007669"/>
    <property type="project" value="InterPro"/>
</dbReference>
<dbReference type="Proteomes" id="UP000010473">
    <property type="component" value="Chromosome"/>
</dbReference>
<dbReference type="InterPro" id="IPR004568">
    <property type="entry name" value="Ppantetheine-prot_Trfase_dom"/>
</dbReference>
<gene>
    <name evidence="5" type="ordered locus">Sta7437_0419</name>
</gene>
<dbReference type="HOGENOM" id="CLU_1132725_0_0_3"/>
<dbReference type="GO" id="GO:0006633">
    <property type="term" value="P:fatty acid biosynthetic process"/>
    <property type="evidence" value="ECO:0007669"/>
    <property type="project" value="InterPro"/>
</dbReference>
<dbReference type="eggNOG" id="COG0736">
    <property type="taxonomic scope" value="Bacteria"/>
</dbReference>
<keyword evidence="1 5" id="KW-0808">Transferase</keyword>
<accession>K9XNB4</accession>
<proteinExistence type="predicted"/>